<protein>
    <recommendedName>
        <fullName evidence="3">histidine kinase</fullName>
        <ecNumber evidence="3">2.7.13.3</ecNumber>
    </recommendedName>
</protein>
<dbReference type="PROSITE" id="PS50112">
    <property type="entry name" value="PAS"/>
    <property type="match status" value="4"/>
</dbReference>
<dbReference type="InterPro" id="IPR013656">
    <property type="entry name" value="PAS_4"/>
</dbReference>
<feature type="domain" description="PAS" evidence="16">
    <location>
        <begin position="489"/>
        <end position="559"/>
    </location>
</feature>
<dbReference type="Pfam" id="PF02518">
    <property type="entry name" value="HATPase_c"/>
    <property type="match status" value="1"/>
</dbReference>
<keyword evidence="11" id="KW-0902">Two-component regulatory system</keyword>
<dbReference type="Pfam" id="PF08448">
    <property type="entry name" value="PAS_4"/>
    <property type="match status" value="3"/>
</dbReference>
<dbReference type="SUPFAM" id="SSF55781">
    <property type="entry name" value="GAF domain-like"/>
    <property type="match status" value="1"/>
</dbReference>
<dbReference type="InterPro" id="IPR003594">
    <property type="entry name" value="HATPase_dom"/>
</dbReference>
<dbReference type="InterPro" id="IPR050351">
    <property type="entry name" value="BphY/WalK/GraS-like"/>
</dbReference>
<feature type="domain" description="PAS" evidence="16">
    <location>
        <begin position="743"/>
        <end position="797"/>
    </location>
</feature>
<gene>
    <name evidence="18" type="ORF">F0U60_25355</name>
</gene>
<dbReference type="Gene3D" id="3.30.450.20">
    <property type="entry name" value="PAS domain"/>
    <property type="match status" value="5"/>
</dbReference>
<feature type="domain" description="PAC" evidence="17">
    <location>
        <begin position="563"/>
        <end position="617"/>
    </location>
</feature>
<accession>A0ABY9WV70</accession>
<dbReference type="PRINTS" id="PR00344">
    <property type="entry name" value="BCTRLSENSOR"/>
</dbReference>
<dbReference type="InterPro" id="IPR000700">
    <property type="entry name" value="PAS-assoc_C"/>
</dbReference>
<dbReference type="PANTHER" id="PTHR42878:SF7">
    <property type="entry name" value="SENSOR HISTIDINE KINASE GLRK"/>
    <property type="match status" value="1"/>
</dbReference>
<dbReference type="InterPro" id="IPR005467">
    <property type="entry name" value="His_kinase_dom"/>
</dbReference>
<evidence type="ECO:0000256" key="3">
    <source>
        <dbReference type="ARBA" id="ARBA00012438"/>
    </source>
</evidence>
<keyword evidence="9" id="KW-0067">ATP-binding</keyword>
<evidence type="ECO:0000256" key="11">
    <source>
        <dbReference type="ARBA" id="ARBA00023012"/>
    </source>
</evidence>
<dbReference type="EMBL" id="CP043494">
    <property type="protein sequence ID" value="WNG47082.1"/>
    <property type="molecule type" value="Genomic_DNA"/>
</dbReference>
<keyword evidence="8" id="KW-0418">Kinase</keyword>
<dbReference type="InterPro" id="IPR003661">
    <property type="entry name" value="HisK_dim/P_dom"/>
</dbReference>
<dbReference type="Pfam" id="PF13426">
    <property type="entry name" value="PAS_9"/>
    <property type="match status" value="1"/>
</dbReference>
<dbReference type="SMART" id="SM00091">
    <property type="entry name" value="PAS"/>
    <property type="match status" value="5"/>
</dbReference>
<evidence type="ECO:0000313" key="19">
    <source>
        <dbReference type="Proteomes" id="UP001611383"/>
    </source>
</evidence>
<feature type="coiled-coil region" evidence="13">
    <location>
        <begin position="341"/>
        <end position="368"/>
    </location>
</feature>
<feature type="domain" description="PAC" evidence="17">
    <location>
        <begin position="690"/>
        <end position="742"/>
    </location>
</feature>
<dbReference type="Pfam" id="PF13185">
    <property type="entry name" value="GAF_2"/>
    <property type="match status" value="1"/>
</dbReference>
<dbReference type="Proteomes" id="UP001611383">
    <property type="component" value="Chromosome"/>
</dbReference>
<keyword evidence="10" id="KW-1133">Transmembrane helix</keyword>
<evidence type="ECO:0000256" key="10">
    <source>
        <dbReference type="ARBA" id="ARBA00022989"/>
    </source>
</evidence>
<feature type="domain" description="PAC" evidence="17">
    <location>
        <begin position="813"/>
        <end position="863"/>
    </location>
</feature>
<dbReference type="SMART" id="SM00086">
    <property type="entry name" value="PAC"/>
    <property type="match status" value="2"/>
</dbReference>
<dbReference type="SUPFAM" id="SSF55874">
    <property type="entry name" value="ATPase domain of HSP90 chaperone/DNA topoisomerase II/histidine kinase"/>
    <property type="match status" value="1"/>
</dbReference>
<keyword evidence="5" id="KW-0808">Transferase</keyword>
<comment type="catalytic activity">
    <reaction evidence="1">
        <text>ATP + protein L-histidine = ADP + protein N-phospho-L-histidine.</text>
        <dbReference type="EC" id="2.7.13.3"/>
    </reaction>
</comment>
<dbReference type="Gene3D" id="3.30.565.10">
    <property type="entry name" value="Histidine kinase-like ATPase, C-terminal domain"/>
    <property type="match status" value="1"/>
</dbReference>
<feature type="region of interest" description="Disordered" evidence="14">
    <location>
        <begin position="1"/>
        <end position="20"/>
    </location>
</feature>
<evidence type="ECO:0000256" key="14">
    <source>
        <dbReference type="SAM" id="MobiDB-lite"/>
    </source>
</evidence>
<evidence type="ECO:0000256" key="2">
    <source>
        <dbReference type="ARBA" id="ARBA00004141"/>
    </source>
</evidence>
<dbReference type="Pfam" id="PF00512">
    <property type="entry name" value="HisKA"/>
    <property type="match status" value="1"/>
</dbReference>
<dbReference type="EC" id="2.7.13.3" evidence="3"/>
<dbReference type="InterPro" id="IPR025751">
    <property type="entry name" value="RsbRD_N_dom"/>
</dbReference>
<keyword evidence="13" id="KW-0175">Coiled coil</keyword>
<dbReference type="Pfam" id="PF00989">
    <property type="entry name" value="PAS"/>
    <property type="match status" value="1"/>
</dbReference>
<keyword evidence="12" id="KW-0472">Membrane</keyword>
<dbReference type="SUPFAM" id="SSF47384">
    <property type="entry name" value="Homodimeric domain of signal transducing histidine kinase"/>
    <property type="match status" value="1"/>
</dbReference>
<feature type="domain" description="PAS" evidence="16">
    <location>
        <begin position="615"/>
        <end position="671"/>
    </location>
</feature>
<keyword evidence="4" id="KW-0597">Phosphoprotein</keyword>
<name>A0ABY9WV70_9BACT</name>
<dbReference type="InterPro" id="IPR036097">
    <property type="entry name" value="HisK_dim/P_sf"/>
</dbReference>
<reference evidence="18 19" key="1">
    <citation type="submission" date="2019-08" db="EMBL/GenBank/DDBJ databases">
        <title>Archangium and Cystobacter genomes.</title>
        <authorList>
            <person name="Chen I.-C.K."/>
            <person name="Wielgoss S."/>
        </authorList>
    </citation>
    <scope>NUCLEOTIDE SEQUENCE [LARGE SCALE GENOMIC DNA]</scope>
    <source>
        <strain evidence="18 19">Cbm 6</strain>
    </source>
</reference>
<dbReference type="SMART" id="SM00387">
    <property type="entry name" value="HATPase_c"/>
    <property type="match status" value="1"/>
</dbReference>
<dbReference type="InterPro" id="IPR035965">
    <property type="entry name" value="PAS-like_dom_sf"/>
</dbReference>
<keyword evidence="19" id="KW-1185">Reference proteome</keyword>
<evidence type="ECO:0000256" key="7">
    <source>
        <dbReference type="ARBA" id="ARBA00022741"/>
    </source>
</evidence>
<keyword evidence="6" id="KW-0812">Transmembrane</keyword>
<dbReference type="PROSITE" id="PS50113">
    <property type="entry name" value="PAC"/>
    <property type="match status" value="3"/>
</dbReference>
<evidence type="ECO:0000256" key="1">
    <source>
        <dbReference type="ARBA" id="ARBA00000085"/>
    </source>
</evidence>
<dbReference type="InterPro" id="IPR004358">
    <property type="entry name" value="Sig_transdc_His_kin-like_C"/>
</dbReference>
<evidence type="ECO:0000256" key="9">
    <source>
        <dbReference type="ARBA" id="ARBA00022840"/>
    </source>
</evidence>
<evidence type="ECO:0000259" key="16">
    <source>
        <dbReference type="PROSITE" id="PS50112"/>
    </source>
</evidence>
<dbReference type="PANTHER" id="PTHR42878">
    <property type="entry name" value="TWO-COMPONENT HISTIDINE KINASE"/>
    <property type="match status" value="1"/>
</dbReference>
<dbReference type="InterPro" id="IPR003018">
    <property type="entry name" value="GAF"/>
</dbReference>
<dbReference type="InterPro" id="IPR013767">
    <property type="entry name" value="PAS_fold"/>
</dbReference>
<feature type="domain" description="Histidine kinase" evidence="15">
    <location>
        <begin position="1046"/>
        <end position="1261"/>
    </location>
</feature>
<dbReference type="Pfam" id="PF14361">
    <property type="entry name" value="RsbRD_N"/>
    <property type="match status" value="1"/>
</dbReference>
<feature type="domain" description="PAS" evidence="16">
    <location>
        <begin position="227"/>
        <end position="297"/>
    </location>
</feature>
<evidence type="ECO:0000256" key="8">
    <source>
        <dbReference type="ARBA" id="ARBA00022777"/>
    </source>
</evidence>
<evidence type="ECO:0000256" key="6">
    <source>
        <dbReference type="ARBA" id="ARBA00022692"/>
    </source>
</evidence>
<dbReference type="SMART" id="SM00065">
    <property type="entry name" value="GAF"/>
    <property type="match status" value="1"/>
</dbReference>
<evidence type="ECO:0000256" key="4">
    <source>
        <dbReference type="ARBA" id="ARBA00022553"/>
    </source>
</evidence>
<evidence type="ECO:0000313" key="18">
    <source>
        <dbReference type="EMBL" id="WNG47082.1"/>
    </source>
</evidence>
<sequence>MGGTSTCTPHRRRAPPSPCACLDARSSSSAAWLLRAGMLSHVRSLAQGDSSSLMRFYLHRMEPLSPFAGEGAAVNPEMHRQESPPASLADVLEARQDDIVHHWVERLREGLVPEPRARGVLEDHIGDYLREMATVLHRVGQAGAAAVPEESSEAREHGRQRLRIGFDLAVLVREYGVLHECILDLVEQSGARVTLSELRALASFIVHGIADATDEYTRQRDAAQRLNEVRLQALLDHAPVAIYAKDAEGRYFITNRYVQEQLEFLHAEFLGQDDVSLFPEEVANPLQAHDAQALAGHTSVSEEVLHYPSGPRTFLSTKFPLPGNEGAPAAMGGISTDITERKEAEASRAQLLREAETQRERLELLFQQSPAAIFVMQGPEHIITLANPLTVRRLHGRNMVGKPLREAFPELIEQGYGELIDNVYRTGKPAVGNEAPLWLVPPEGGEPKEAFFNYVYTPTHGPDGQVDGVFGHVVEVTELVCERRRAEEALALLDTLLDTAPVAMSFVDRDLRYVRINQMLVDILGRPLEHILGHRFDDFVAPEAAALHTPIRRQVLETGQPVFGHEVKGPHAAMGGEVRNWLCNYAPVRNRAGEVILVATVALDITERKRAESAAEERFRLLVEGVEDYAIFMLDPQGRVTSWNPGAERIKGCKASEVLGRSLSVFYLPGDVVAGVPEEALQLAATEGQHRAEVPLVRKDGSRFWADVLLTALRDERRNLRGFAMITRDISQRRQTEEALRATTQRLQAILETAADGILTIDEGGRIQSINPATERIFGHPPEKLLGQDFIQLLPEPYLSGNIQPGGRKPLGSGREVRGRREDGSLFPLELSVSETRLSQGRFFTCLVRDITARKQAEEAQALFVRVGTLLSQSLDVHTTLKNLASLVVDHLADYCLVDLLGEDGRLQLLEMATRDPERQAIIRRAMPFPPHLDSSGLMQILEGGVPVAEPEPSPEWLDALVGNTQLRALVEALELKSLLFVPLVARGRKLGLISFAWSQPRPTCATTDLEVARGVADRAAMALDNARLYQEAQEAIRVREDVVAIVSHDLRTPLNAISLSATSLLKRGEMDKRTTTAVSRIHAAADRASRMIRDLLDFNQARMRGIPIQREPLDFHALVLKVVKEVRLAHPDRHIAFHASGEGQGEWDGDRLAQVVTNLVGNALQHSPEGSPVRVSTRSEGAHVLLEVHNENAGRAIPPELQSHLFEPYRRGPQAGASHGSLGLGLFITRQIVLAHGGDLHVYSTPEEGTTFTVRLPRRSVQQ</sequence>
<evidence type="ECO:0000256" key="13">
    <source>
        <dbReference type="SAM" id="Coils"/>
    </source>
</evidence>
<evidence type="ECO:0000259" key="15">
    <source>
        <dbReference type="PROSITE" id="PS50109"/>
    </source>
</evidence>
<organism evidence="18 19">
    <name type="scientific">Archangium minus</name>
    <dbReference type="NCBI Taxonomy" id="83450"/>
    <lineage>
        <taxon>Bacteria</taxon>
        <taxon>Pseudomonadati</taxon>
        <taxon>Myxococcota</taxon>
        <taxon>Myxococcia</taxon>
        <taxon>Myxococcales</taxon>
        <taxon>Cystobacterineae</taxon>
        <taxon>Archangiaceae</taxon>
        <taxon>Archangium</taxon>
    </lineage>
</organism>
<dbReference type="InterPro" id="IPR001610">
    <property type="entry name" value="PAC"/>
</dbReference>
<keyword evidence="7" id="KW-0547">Nucleotide-binding</keyword>
<dbReference type="PROSITE" id="PS50109">
    <property type="entry name" value="HIS_KIN"/>
    <property type="match status" value="1"/>
</dbReference>
<dbReference type="InterPro" id="IPR036890">
    <property type="entry name" value="HATPase_C_sf"/>
</dbReference>
<dbReference type="CDD" id="cd00075">
    <property type="entry name" value="HATPase"/>
    <property type="match status" value="1"/>
</dbReference>
<dbReference type="NCBIfam" id="TIGR00229">
    <property type="entry name" value="sensory_box"/>
    <property type="match status" value="4"/>
</dbReference>
<dbReference type="InterPro" id="IPR000014">
    <property type="entry name" value="PAS"/>
</dbReference>
<dbReference type="CDD" id="cd00130">
    <property type="entry name" value="PAS"/>
    <property type="match status" value="3"/>
</dbReference>
<evidence type="ECO:0000256" key="12">
    <source>
        <dbReference type="ARBA" id="ARBA00023136"/>
    </source>
</evidence>
<evidence type="ECO:0000259" key="17">
    <source>
        <dbReference type="PROSITE" id="PS50113"/>
    </source>
</evidence>
<dbReference type="Gene3D" id="1.10.287.130">
    <property type="match status" value="1"/>
</dbReference>
<dbReference type="CDD" id="cd00082">
    <property type="entry name" value="HisKA"/>
    <property type="match status" value="1"/>
</dbReference>
<proteinExistence type="predicted"/>
<dbReference type="SMART" id="SM00388">
    <property type="entry name" value="HisKA"/>
    <property type="match status" value="1"/>
</dbReference>
<evidence type="ECO:0000256" key="5">
    <source>
        <dbReference type="ARBA" id="ARBA00022679"/>
    </source>
</evidence>
<dbReference type="InterPro" id="IPR029016">
    <property type="entry name" value="GAF-like_dom_sf"/>
</dbReference>
<dbReference type="SUPFAM" id="SSF55785">
    <property type="entry name" value="PYP-like sensor domain (PAS domain)"/>
    <property type="match status" value="5"/>
</dbReference>
<comment type="subcellular location">
    <subcellularLocation>
        <location evidence="2">Membrane</location>
        <topology evidence="2">Multi-pass membrane protein</topology>
    </subcellularLocation>
</comment>
<dbReference type="Gene3D" id="3.30.450.40">
    <property type="match status" value="1"/>
</dbReference>